<sequence length="80" mass="8397">MAPRAIKGVTTADAPRGRGGQGRVPQSSRKPQINHVVSVPRAGHPVTYFLSAPHPPSERQTDAGRLPPWLPGVAVSARGS</sequence>
<dbReference type="Proteomes" id="UP000659223">
    <property type="component" value="Unassembled WGS sequence"/>
</dbReference>
<proteinExistence type="predicted"/>
<protein>
    <recommendedName>
        <fullName evidence="4">Transposase</fullName>
    </recommendedName>
</protein>
<feature type="region of interest" description="Disordered" evidence="1">
    <location>
        <begin position="1"/>
        <end position="31"/>
    </location>
</feature>
<comment type="caution">
    <text evidence="2">The sequence shown here is derived from an EMBL/GenBank/DDBJ whole genome shotgun (WGS) entry which is preliminary data.</text>
</comment>
<evidence type="ECO:0000313" key="2">
    <source>
        <dbReference type="EMBL" id="GGX94354.1"/>
    </source>
</evidence>
<name>A0ABQ2YSZ6_9ACTN</name>
<reference evidence="3" key="1">
    <citation type="journal article" date="2019" name="Int. J. Syst. Evol. Microbiol.">
        <title>The Global Catalogue of Microorganisms (GCM) 10K type strain sequencing project: providing services to taxonomists for standard genome sequencing and annotation.</title>
        <authorList>
            <consortium name="The Broad Institute Genomics Platform"/>
            <consortium name="The Broad Institute Genome Sequencing Center for Infectious Disease"/>
            <person name="Wu L."/>
            <person name="Ma J."/>
        </authorList>
    </citation>
    <scope>NUCLEOTIDE SEQUENCE [LARGE SCALE GENOMIC DNA]</scope>
    <source>
        <strain evidence="3">JCM 4586</strain>
    </source>
</reference>
<organism evidence="2 3">
    <name type="scientific">Streptomyces hiroshimensis</name>
    <dbReference type="NCBI Taxonomy" id="66424"/>
    <lineage>
        <taxon>Bacteria</taxon>
        <taxon>Bacillati</taxon>
        <taxon>Actinomycetota</taxon>
        <taxon>Actinomycetes</taxon>
        <taxon>Kitasatosporales</taxon>
        <taxon>Streptomycetaceae</taxon>
        <taxon>Streptomyces</taxon>
    </lineage>
</organism>
<evidence type="ECO:0000313" key="3">
    <source>
        <dbReference type="Proteomes" id="UP000659223"/>
    </source>
</evidence>
<feature type="region of interest" description="Disordered" evidence="1">
    <location>
        <begin position="51"/>
        <end position="80"/>
    </location>
</feature>
<keyword evidence="3" id="KW-1185">Reference proteome</keyword>
<gene>
    <name evidence="2" type="ORF">GCM10010324_45230</name>
</gene>
<evidence type="ECO:0000256" key="1">
    <source>
        <dbReference type="SAM" id="MobiDB-lite"/>
    </source>
</evidence>
<evidence type="ECO:0008006" key="4">
    <source>
        <dbReference type="Google" id="ProtNLM"/>
    </source>
</evidence>
<dbReference type="EMBL" id="BMUT01000010">
    <property type="protein sequence ID" value="GGX94354.1"/>
    <property type="molecule type" value="Genomic_DNA"/>
</dbReference>
<accession>A0ABQ2YSZ6</accession>